<feature type="region of interest" description="Disordered" evidence="1">
    <location>
        <begin position="310"/>
        <end position="331"/>
    </location>
</feature>
<dbReference type="AlphaFoldDB" id="A0AAD0L6R2"/>
<dbReference type="EMBL" id="CP030750">
    <property type="protein sequence ID" value="AXA25383.1"/>
    <property type="molecule type" value="Genomic_DNA"/>
</dbReference>
<sequence>MNFQLRFVPPLTVSFDAFNPIIGMDGYRKAIRQHLLPQSNPYAFSLGAIPLESRTYCKGSVFSRVRKIRSGRRHTFMNRSIDANAFFPPPQSAAIGRFNEQGERKLYLADHPYVALKECGIEPGDFFLFSYFSLKTDTHFVYADPNGGHFSTLLSKLFKSDDQAFYALINDTFKTYLEFASHHGIAYDSVKVKETFIDDTWGEIDSITNLAMAEDKMPAANLLAGWLAQCDKNYRPSYLKMFIPLAEGRKRLSGITYRGNEYAFNLRYKQVMEHIRQLERENRKRIQLNQYEDVDLNPCKWLPHEGSWQDPHHPGHISPITATPPLPPTRA</sequence>
<evidence type="ECO:0008006" key="4">
    <source>
        <dbReference type="Google" id="ProtNLM"/>
    </source>
</evidence>
<name>A0AAD0L6R2_PSEPU</name>
<evidence type="ECO:0000256" key="1">
    <source>
        <dbReference type="SAM" id="MobiDB-lite"/>
    </source>
</evidence>
<dbReference type="RefSeq" id="WP_112898474.1">
    <property type="nucleotide sequence ID" value="NZ_CP030750.1"/>
</dbReference>
<evidence type="ECO:0000313" key="2">
    <source>
        <dbReference type="EMBL" id="AXA25383.1"/>
    </source>
</evidence>
<reference evidence="2 3" key="1">
    <citation type="submission" date="2018-06" db="EMBL/GenBank/DDBJ databases">
        <title>The genome of Pseudomonas putida NX-1, a lignin degrader.</title>
        <authorList>
            <person name="Xu Z."/>
        </authorList>
    </citation>
    <scope>NUCLEOTIDE SEQUENCE [LARGE SCALE GENOMIC DNA]</scope>
    <source>
        <strain evidence="2 3">NX-1</strain>
    </source>
</reference>
<accession>A0AAD0L6R2</accession>
<proteinExistence type="predicted"/>
<protein>
    <recommendedName>
        <fullName evidence="4">RES domain-containing protein</fullName>
    </recommendedName>
</protein>
<feature type="compositionally biased region" description="Pro residues" evidence="1">
    <location>
        <begin position="322"/>
        <end position="331"/>
    </location>
</feature>
<gene>
    <name evidence="2" type="ORF">C1S65_15110</name>
</gene>
<dbReference type="Proteomes" id="UP000251617">
    <property type="component" value="Chromosome"/>
</dbReference>
<organism evidence="2 3">
    <name type="scientific">Pseudomonas putida</name>
    <name type="common">Arthrobacter siderocapsulatus</name>
    <dbReference type="NCBI Taxonomy" id="303"/>
    <lineage>
        <taxon>Bacteria</taxon>
        <taxon>Pseudomonadati</taxon>
        <taxon>Pseudomonadota</taxon>
        <taxon>Gammaproteobacteria</taxon>
        <taxon>Pseudomonadales</taxon>
        <taxon>Pseudomonadaceae</taxon>
        <taxon>Pseudomonas</taxon>
    </lineage>
</organism>
<evidence type="ECO:0000313" key="3">
    <source>
        <dbReference type="Proteomes" id="UP000251617"/>
    </source>
</evidence>